<sequence>MVSSYRPLHINCPAWRRGKMNFLISCSSFLFSRFLPLKEYEEVLRYAD</sequence>
<name>A0A915A164_PARUN</name>
<protein>
    <submittedName>
        <fullName evidence="2">Uncharacterized protein</fullName>
    </submittedName>
</protein>
<evidence type="ECO:0000313" key="1">
    <source>
        <dbReference type="Proteomes" id="UP000887569"/>
    </source>
</evidence>
<dbReference type="AlphaFoldDB" id="A0A915A164"/>
<keyword evidence="1" id="KW-1185">Reference proteome</keyword>
<organism evidence="1 2">
    <name type="scientific">Parascaris univalens</name>
    <name type="common">Nematode worm</name>
    <dbReference type="NCBI Taxonomy" id="6257"/>
    <lineage>
        <taxon>Eukaryota</taxon>
        <taxon>Metazoa</taxon>
        <taxon>Ecdysozoa</taxon>
        <taxon>Nematoda</taxon>
        <taxon>Chromadorea</taxon>
        <taxon>Rhabditida</taxon>
        <taxon>Spirurina</taxon>
        <taxon>Ascaridomorpha</taxon>
        <taxon>Ascaridoidea</taxon>
        <taxon>Ascarididae</taxon>
        <taxon>Parascaris</taxon>
    </lineage>
</organism>
<proteinExistence type="predicted"/>
<dbReference type="Proteomes" id="UP000887569">
    <property type="component" value="Unplaced"/>
</dbReference>
<evidence type="ECO:0000313" key="2">
    <source>
        <dbReference type="WBParaSite" id="PgE122_g003_t07"/>
    </source>
</evidence>
<reference evidence="2" key="1">
    <citation type="submission" date="2022-11" db="UniProtKB">
        <authorList>
            <consortium name="WormBaseParasite"/>
        </authorList>
    </citation>
    <scope>IDENTIFICATION</scope>
</reference>
<accession>A0A915A164</accession>
<dbReference type="WBParaSite" id="PgE122_g003_t07">
    <property type="protein sequence ID" value="PgE122_g003_t07"/>
    <property type="gene ID" value="PgE122_g003"/>
</dbReference>